<name>A0A183IYS6_9BILA</name>
<reference evidence="5" key="1">
    <citation type="submission" date="2016-06" db="UniProtKB">
        <authorList>
            <consortium name="WormBaseParasite"/>
        </authorList>
    </citation>
    <scope>IDENTIFICATION</scope>
</reference>
<dbReference type="OrthoDB" id="5984158at2759"/>
<dbReference type="AlphaFoldDB" id="A0A183IYS6"/>
<dbReference type="WBParaSite" id="SBAD_0000909401-mRNA-1">
    <property type="protein sequence ID" value="SBAD_0000909401-mRNA-1"/>
    <property type="gene ID" value="SBAD_0000909401"/>
</dbReference>
<dbReference type="Proteomes" id="UP000270296">
    <property type="component" value="Unassembled WGS sequence"/>
</dbReference>
<dbReference type="PANTHER" id="PTHR15036:SF67">
    <property type="entry name" value="LAMININ SUBUNIT ALPHA-LIKE PROTEIN"/>
    <property type="match status" value="1"/>
</dbReference>
<accession>A0A183IYS6</accession>
<evidence type="ECO:0000313" key="4">
    <source>
        <dbReference type="Proteomes" id="UP000270296"/>
    </source>
</evidence>
<protein>
    <submittedName>
        <fullName evidence="5">LAM_G_DOMAIN domain-containing protein</fullName>
    </submittedName>
</protein>
<comment type="caution">
    <text evidence="1">Lacks conserved residue(s) required for the propagation of feature annotation.</text>
</comment>
<gene>
    <name evidence="3" type="ORF">SBAD_LOCUS8774</name>
</gene>
<keyword evidence="4" id="KW-1185">Reference proteome</keyword>
<evidence type="ECO:0000313" key="5">
    <source>
        <dbReference type="WBParaSite" id="SBAD_0000909401-mRNA-1"/>
    </source>
</evidence>
<dbReference type="InterPro" id="IPR001791">
    <property type="entry name" value="Laminin_G"/>
</dbReference>
<sequence>MEIKSRVRNCVLLAISSYDGGDFLTLQVIDGALIFTVNNGAGPEHVKLNLKRKNLFCDGHWHTIRIYKVKNFLTVGVDNVNSHTQMKKRKASTTDTKDPLYLGGVPGNFSSAGLLIQDHFIGCIRSISLGRKVRRRKNIMINEIQVIGDISKDGCPVD</sequence>
<evidence type="ECO:0000259" key="2">
    <source>
        <dbReference type="PROSITE" id="PS50025"/>
    </source>
</evidence>
<organism evidence="5">
    <name type="scientific">Soboliphyme baturini</name>
    <dbReference type="NCBI Taxonomy" id="241478"/>
    <lineage>
        <taxon>Eukaryota</taxon>
        <taxon>Metazoa</taxon>
        <taxon>Ecdysozoa</taxon>
        <taxon>Nematoda</taxon>
        <taxon>Enoplea</taxon>
        <taxon>Dorylaimia</taxon>
        <taxon>Dioctophymatida</taxon>
        <taxon>Dioctophymatoidea</taxon>
        <taxon>Soboliphymatidae</taxon>
        <taxon>Soboliphyme</taxon>
    </lineage>
</organism>
<reference evidence="3 4" key="2">
    <citation type="submission" date="2018-11" db="EMBL/GenBank/DDBJ databases">
        <authorList>
            <consortium name="Pathogen Informatics"/>
        </authorList>
    </citation>
    <scope>NUCLEOTIDE SEQUENCE [LARGE SCALE GENOMIC DNA]</scope>
</reference>
<dbReference type="PROSITE" id="PS50025">
    <property type="entry name" value="LAM_G_DOMAIN"/>
    <property type="match status" value="1"/>
</dbReference>
<dbReference type="SUPFAM" id="SSF49899">
    <property type="entry name" value="Concanavalin A-like lectins/glucanases"/>
    <property type="match status" value="1"/>
</dbReference>
<dbReference type="CDD" id="cd00110">
    <property type="entry name" value="LamG"/>
    <property type="match status" value="1"/>
</dbReference>
<dbReference type="Gene3D" id="2.60.120.200">
    <property type="match status" value="1"/>
</dbReference>
<dbReference type="InterPro" id="IPR013320">
    <property type="entry name" value="ConA-like_dom_sf"/>
</dbReference>
<evidence type="ECO:0000313" key="3">
    <source>
        <dbReference type="EMBL" id="VDP19186.1"/>
    </source>
</evidence>
<evidence type="ECO:0000256" key="1">
    <source>
        <dbReference type="PROSITE-ProRule" id="PRU00122"/>
    </source>
</evidence>
<dbReference type="Pfam" id="PF02210">
    <property type="entry name" value="Laminin_G_2"/>
    <property type="match status" value="1"/>
</dbReference>
<dbReference type="InterPro" id="IPR050372">
    <property type="entry name" value="Neurexin-related_CASP"/>
</dbReference>
<dbReference type="EMBL" id="UZAM01011950">
    <property type="protein sequence ID" value="VDP19186.1"/>
    <property type="molecule type" value="Genomic_DNA"/>
</dbReference>
<feature type="domain" description="Laminin G" evidence="2">
    <location>
        <begin position="1"/>
        <end position="155"/>
    </location>
</feature>
<dbReference type="SMART" id="SM00282">
    <property type="entry name" value="LamG"/>
    <property type="match status" value="1"/>
</dbReference>
<dbReference type="PANTHER" id="PTHR15036">
    <property type="entry name" value="PIKACHURIN-LIKE PROTEIN"/>
    <property type="match status" value="1"/>
</dbReference>
<proteinExistence type="predicted"/>